<accession>A0A0U5AYT8</accession>
<dbReference type="FunFam" id="3.90.230.10:FF:000014">
    <property type="entry name" value="Aminopeptidase P family protein"/>
    <property type="match status" value="1"/>
</dbReference>
<dbReference type="PROSITE" id="PS00491">
    <property type="entry name" value="PROLINE_PEPTIDASE"/>
    <property type="match status" value="1"/>
</dbReference>
<keyword evidence="5" id="KW-0464">Manganese</keyword>
<dbReference type="Pfam" id="PF00557">
    <property type="entry name" value="Peptidase_M24"/>
    <property type="match status" value="1"/>
</dbReference>
<dbReference type="SUPFAM" id="SSF53092">
    <property type="entry name" value="Creatinase/prolidase N-terminal domain"/>
    <property type="match status" value="1"/>
</dbReference>
<dbReference type="Proteomes" id="UP000217696">
    <property type="component" value="Chromosome"/>
</dbReference>
<dbReference type="Pfam" id="PF01321">
    <property type="entry name" value="Creatinase_N"/>
    <property type="match status" value="1"/>
</dbReference>
<evidence type="ECO:0000256" key="5">
    <source>
        <dbReference type="ARBA" id="ARBA00023211"/>
    </source>
</evidence>
<keyword evidence="7" id="KW-1185">Reference proteome</keyword>
<protein>
    <submittedName>
        <fullName evidence="6">Putative peptidase</fullName>
        <ecNumber evidence="6">3.4.-.-</ecNumber>
    </submittedName>
</protein>
<dbReference type="InterPro" id="IPR050659">
    <property type="entry name" value="Peptidase_M24B"/>
</dbReference>
<proteinExistence type="inferred from homology"/>
<comment type="cofactor">
    <cofactor evidence="1">
        <name>Mn(2+)</name>
        <dbReference type="ChEBI" id="CHEBI:29035"/>
    </cofactor>
</comment>
<dbReference type="InterPro" id="IPR001131">
    <property type="entry name" value="Peptidase_M24B_aminopep-P_CS"/>
</dbReference>
<keyword evidence="4 6" id="KW-0378">Hydrolase</keyword>
<dbReference type="InterPro" id="IPR000587">
    <property type="entry name" value="Creatinase_N"/>
</dbReference>
<dbReference type="GO" id="GO:0046872">
    <property type="term" value="F:metal ion binding"/>
    <property type="evidence" value="ECO:0007669"/>
    <property type="project" value="UniProtKB-KW"/>
</dbReference>
<evidence type="ECO:0000313" key="7">
    <source>
        <dbReference type="Proteomes" id="UP000217696"/>
    </source>
</evidence>
<sequence>MVYKQRLRVIEQEIEQAGVEVALLTSPLSVAYVSGFVCDPHERFMGLVIRPGAEPVLFVPSLEKDKAEAELAAYGGFIRDVIAVRDTDNPYARLLEAGLGTGVKRLAIEKSYMRVREAERLAVALPGVQFADIGDAIVRLRLRKSEEELARMEIAMRLVEEVLAEGLQKVRPGVTELELVAELEYIMKKKGADAPSFDTMVLAGANSALPHGVPGMTKVQGGQFLLFDLGVFKDGYCSDITRTFVVGEPTEEMERIYHTVLAGEEAAIRAVQPGRALAEVDRAARNIITDAGYGHYFTHRVGHGLGLEVHEAPSVHGENQTLMEAGMTFTIEPGIYVPGLGGVRIEDDILVTESGVRVLTAFPKGLTKLSL</sequence>
<gene>
    <name evidence="6" type="ORF">CB4_01337</name>
</gene>
<organism evidence="6 7">
    <name type="scientific">Aneurinibacillus soli</name>
    <dbReference type="NCBI Taxonomy" id="1500254"/>
    <lineage>
        <taxon>Bacteria</taxon>
        <taxon>Bacillati</taxon>
        <taxon>Bacillota</taxon>
        <taxon>Bacilli</taxon>
        <taxon>Bacillales</taxon>
        <taxon>Paenibacillaceae</taxon>
        <taxon>Aneurinibacillus group</taxon>
        <taxon>Aneurinibacillus</taxon>
    </lineage>
</organism>
<dbReference type="PANTHER" id="PTHR46112">
    <property type="entry name" value="AMINOPEPTIDASE"/>
    <property type="match status" value="1"/>
</dbReference>
<dbReference type="RefSeq" id="WP_096464292.1">
    <property type="nucleotide sequence ID" value="NZ_AP017312.1"/>
</dbReference>
<keyword evidence="3" id="KW-0479">Metal-binding</keyword>
<evidence type="ECO:0000313" key="6">
    <source>
        <dbReference type="EMBL" id="BAU27168.1"/>
    </source>
</evidence>
<dbReference type="EC" id="3.4.-.-" evidence="6"/>
<evidence type="ECO:0000256" key="4">
    <source>
        <dbReference type="ARBA" id="ARBA00022801"/>
    </source>
</evidence>
<dbReference type="SUPFAM" id="SSF55920">
    <property type="entry name" value="Creatinase/aminopeptidase"/>
    <property type="match status" value="1"/>
</dbReference>
<dbReference type="GO" id="GO:0004177">
    <property type="term" value="F:aminopeptidase activity"/>
    <property type="evidence" value="ECO:0007669"/>
    <property type="project" value="UniProtKB-ARBA"/>
</dbReference>
<name>A0A0U5AYT8_9BACL</name>
<evidence type="ECO:0000256" key="3">
    <source>
        <dbReference type="ARBA" id="ARBA00022723"/>
    </source>
</evidence>
<dbReference type="CDD" id="cd01092">
    <property type="entry name" value="APP-like"/>
    <property type="match status" value="1"/>
</dbReference>
<reference evidence="6 7" key="1">
    <citation type="submission" date="2015-12" db="EMBL/GenBank/DDBJ databases">
        <title>Genome sequence of Aneurinibacillus soli.</title>
        <authorList>
            <person name="Lee J.S."/>
            <person name="Lee K.C."/>
            <person name="Kim K.K."/>
            <person name="Lee B.W."/>
        </authorList>
    </citation>
    <scope>NUCLEOTIDE SEQUENCE [LARGE SCALE GENOMIC DNA]</scope>
    <source>
        <strain evidence="6 7">CB4</strain>
    </source>
</reference>
<dbReference type="InterPro" id="IPR000994">
    <property type="entry name" value="Pept_M24"/>
</dbReference>
<evidence type="ECO:0000256" key="1">
    <source>
        <dbReference type="ARBA" id="ARBA00001936"/>
    </source>
</evidence>
<dbReference type="KEGG" id="asoc:CB4_01337"/>
<dbReference type="PRINTS" id="PR00599">
    <property type="entry name" value="MAPEPTIDASE"/>
</dbReference>
<dbReference type="InterPro" id="IPR001714">
    <property type="entry name" value="Pept_M24_MAP"/>
</dbReference>
<dbReference type="Gene3D" id="3.90.230.10">
    <property type="entry name" value="Creatinase/methionine aminopeptidase superfamily"/>
    <property type="match status" value="1"/>
</dbReference>
<dbReference type="OrthoDB" id="9806388at2"/>
<dbReference type="PANTHER" id="PTHR46112:SF10">
    <property type="entry name" value="DIPEPTIDASE YKVY-RELATED"/>
    <property type="match status" value="1"/>
</dbReference>
<dbReference type="InterPro" id="IPR036005">
    <property type="entry name" value="Creatinase/aminopeptidase-like"/>
</dbReference>
<dbReference type="AlphaFoldDB" id="A0A0U5AYT8"/>
<dbReference type="EMBL" id="AP017312">
    <property type="protein sequence ID" value="BAU27168.1"/>
    <property type="molecule type" value="Genomic_DNA"/>
</dbReference>
<dbReference type="GO" id="GO:0008235">
    <property type="term" value="F:metalloexopeptidase activity"/>
    <property type="evidence" value="ECO:0007669"/>
    <property type="project" value="UniProtKB-ARBA"/>
</dbReference>
<comment type="similarity">
    <text evidence="2">Belongs to the peptidase M24B family.</text>
</comment>
<dbReference type="InterPro" id="IPR029149">
    <property type="entry name" value="Creatin/AminoP/Spt16_N"/>
</dbReference>
<evidence type="ECO:0000256" key="2">
    <source>
        <dbReference type="ARBA" id="ARBA00008766"/>
    </source>
</evidence>
<dbReference type="Gene3D" id="3.40.350.10">
    <property type="entry name" value="Creatinase/prolidase N-terminal domain"/>
    <property type="match status" value="1"/>
</dbReference>